<dbReference type="InterPro" id="IPR013783">
    <property type="entry name" value="Ig-like_fold"/>
</dbReference>
<accession>A0A9X0CJG0</accession>
<organism evidence="2 3">
    <name type="scientific">Desmophyllum pertusum</name>
    <dbReference type="NCBI Taxonomy" id="174260"/>
    <lineage>
        <taxon>Eukaryota</taxon>
        <taxon>Metazoa</taxon>
        <taxon>Cnidaria</taxon>
        <taxon>Anthozoa</taxon>
        <taxon>Hexacorallia</taxon>
        <taxon>Scleractinia</taxon>
        <taxon>Caryophylliina</taxon>
        <taxon>Caryophylliidae</taxon>
        <taxon>Desmophyllum</taxon>
    </lineage>
</organism>
<feature type="domain" description="Ig-like" evidence="1">
    <location>
        <begin position="35"/>
        <end position="68"/>
    </location>
</feature>
<dbReference type="Proteomes" id="UP001163046">
    <property type="component" value="Unassembled WGS sequence"/>
</dbReference>
<comment type="caution">
    <text evidence="2">The sequence shown here is derived from an EMBL/GenBank/DDBJ whole genome shotgun (WGS) entry which is preliminary data.</text>
</comment>
<dbReference type="InterPro" id="IPR036179">
    <property type="entry name" value="Ig-like_dom_sf"/>
</dbReference>
<dbReference type="AlphaFoldDB" id="A0A9X0CJG0"/>
<dbReference type="EMBL" id="MU827315">
    <property type="protein sequence ID" value="KAJ7358768.1"/>
    <property type="molecule type" value="Genomic_DNA"/>
</dbReference>
<evidence type="ECO:0000313" key="2">
    <source>
        <dbReference type="EMBL" id="KAJ7358768.1"/>
    </source>
</evidence>
<name>A0A9X0CJG0_9CNID</name>
<reference evidence="2" key="1">
    <citation type="submission" date="2023-01" db="EMBL/GenBank/DDBJ databases">
        <title>Genome assembly of the deep-sea coral Lophelia pertusa.</title>
        <authorList>
            <person name="Herrera S."/>
            <person name="Cordes E."/>
        </authorList>
    </citation>
    <scope>NUCLEOTIDE SEQUENCE</scope>
    <source>
        <strain evidence="2">USNM1676648</strain>
        <tissue evidence="2">Polyp</tissue>
    </source>
</reference>
<dbReference type="Pfam" id="PF13927">
    <property type="entry name" value="Ig_3"/>
    <property type="match status" value="1"/>
</dbReference>
<evidence type="ECO:0000259" key="1">
    <source>
        <dbReference type="PROSITE" id="PS50835"/>
    </source>
</evidence>
<dbReference type="Gene3D" id="2.60.40.10">
    <property type="entry name" value="Immunoglobulins"/>
    <property type="match status" value="1"/>
</dbReference>
<proteinExistence type="predicted"/>
<gene>
    <name evidence="2" type="ORF">OS493_021545</name>
</gene>
<protein>
    <recommendedName>
        <fullName evidence="1">Ig-like domain-containing protein</fullName>
    </recommendedName>
</protein>
<keyword evidence="3" id="KW-1185">Reference proteome</keyword>
<sequence length="94" mass="10603">MDQQELVGFMNSTMQSKMLGKFQVDPSSVQATAPPSIYYVDPATEVGTEENVTLTCHAHGLPEPTFTWITRMGTMLMQRLQFMKLKSLMMTVKI</sequence>
<dbReference type="InterPro" id="IPR007110">
    <property type="entry name" value="Ig-like_dom"/>
</dbReference>
<dbReference type="PROSITE" id="PS50835">
    <property type="entry name" value="IG_LIKE"/>
    <property type="match status" value="1"/>
</dbReference>
<dbReference type="SUPFAM" id="SSF48726">
    <property type="entry name" value="Immunoglobulin"/>
    <property type="match status" value="1"/>
</dbReference>
<evidence type="ECO:0000313" key="3">
    <source>
        <dbReference type="Proteomes" id="UP001163046"/>
    </source>
</evidence>